<evidence type="ECO:0000313" key="5">
    <source>
        <dbReference type="Proteomes" id="UP000235786"/>
    </source>
</evidence>
<dbReference type="STRING" id="1149755.A0A2J6RGJ8"/>
<dbReference type="InterPro" id="IPR011050">
    <property type="entry name" value="Pectin_lyase_fold/virulence"/>
</dbReference>
<protein>
    <submittedName>
        <fullName evidence="4">Glycoside hydrolase family 55 protein</fullName>
    </submittedName>
</protein>
<feature type="chain" id="PRO_5014471216" evidence="2">
    <location>
        <begin position="24"/>
        <end position="1163"/>
    </location>
</feature>
<dbReference type="Proteomes" id="UP000235786">
    <property type="component" value="Unassembled WGS sequence"/>
</dbReference>
<dbReference type="InterPro" id="IPR039279">
    <property type="entry name" value="QRT3-like"/>
</dbReference>
<proteinExistence type="predicted"/>
<accession>A0A2J6RGJ8</accession>
<keyword evidence="2" id="KW-0732">Signal</keyword>
<feature type="compositionally biased region" description="Low complexity" evidence="1">
    <location>
        <begin position="59"/>
        <end position="70"/>
    </location>
</feature>
<dbReference type="Gene3D" id="2.160.20.10">
    <property type="entry name" value="Single-stranded right-handed beta-helix, Pectin lyase-like"/>
    <property type="match status" value="2"/>
</dbReference>
<feature type="region of interest" description="Disordered" evidence="1">
    <location>
        <begin position="139"/>
        <end position="398"/>
    </location>
</feature>
<dbReference type="InterPro" id="IPR012334">
    <property type="entry name" value="Pectin_lyas_fold"/>
</dbReference>
<evidence type="ECO:0000256" key="2">
    <source>
        <dbReference type="SAM" id="SignalP"/>
    </source>
</evidence>
<gene>
    <name evidence="4" type="ORF">L207DRAFT_464023</name>
</gene>
<evidence type="ECO:0000256" key="1">
    <source>
        <dbReference type="SAM" id="MobiDB-lite"/>
    </source>
</evidence>
<dbReference type="PANTHER" id="PTHR33928:SF2">
    <property type="entry name" value="PECTATE LYASE SUPERFAMILY PROTEIN DOMAIN-CONTAINING PROTEIN-RELATED"/>
    <property type="match status" value="1"/>
</dbReference>
<dbReference type="SUPFAM" id="SSF51126">
    <property type="entry name" value="Pectin lyase-like"/>
    <property type="match status" value="2"/>
</dbReference>
<name>A0A2J6RGJ8_HYAVF</name>
<dbReference type="OrthoDB" id="1046782at2759"/>
<dbReference type="GO" id="GO:0004650">
    <property type="term" value="F:polygalacturonase activity"/>
    <property type="evidence" value="ECO:0007669"/>
    <property type="project" value="InterPro"/>
</dbReference>
<feature type="compositionally biased region" description="Low complexity" evidence="1">
    <location>
        <begin position="139"/>
        <end position="151"/>
    </location>
</feature>
<dbReference type="InterPro" id="IPR024535">
    <property type="entry name" value="RHGA/B-epi-like_pectate_lyase"/>
</dbReference>
<feature type="compositionally biased region" description="Pro residues" evidence="1">
    <location>
        <begin position="71"/>
        <end position="80"/>
    </location>
</feature>
<dbReference type="Pfam" id="PF12708">
    <property type="entry name" value="Pect-lyase_RHGA_epim"/>
    <property type="match status" value="2"/>
</dbReference>
<organism evidence="4 5">
    <name type="scientific">Hyaloscypha variabilis (strain UAMH 11265 / GT02V1 / F)</name>
    <name type="common">Meliniomyces variabilis</name>
    <dbReference type="NCBI Taxonomy" id="1149755"/>
    <lineage>
        <taxon>Eukaryota</taxon>
        <taxon>Fungi</taxon>
        <taxon>Dikarya</taxon>
        <taxon>Ascomycota</taxon>
        <taxon>Pezizomycotina</taxon>
        <taxon>Leotiomycetes</taxon>
        <taxon>Helotiales</taxon>
        <taxon>Hyaloscyphaceae</taxon>
        <taxon>Hyaloscypha</taxon>
        <taxon>Hyaloscypha variabilis</taxon>
    </lineage>
</organism>
<feature type="region of interest" description="Disordered" evidence="1">
    <location>
        <begin position="57"/>
        <end position="89"/>
    </location>
</feature>
<reference evidence="4 5" key="1">
    <citation type="submission" date="2016-04" db="EMBL/GenBank/DDBJ databases">
        <title>A degradative enzymes factory behind the ericoid mycorrhizal symbiosis.</title>
        <authorList>
            <consortium name="DOE Joint Genome Institute"/>
            <person name="Martino E."/>
            <person name="Morin E."/>
            <person name="Grelet G."/>
            <person name="Kuo A."/>
            <person name="Kohler A."/>
            <person name="Daghino S."/>
            <person name="Barry K."/>
            <person name="Choi C."/>
            <person name="Cichocki N."/>
            <person name="Clum A."/>
            <person name="Copeland A."/>
            <person name="Hainaut M."/>
            <person name="Haridas S."/>
            <person name="Labutti K."/>
            <person name="Lindquist E."/>
            <person name="Lipzen A."/>
            <person name="Khouja H.-R."/>
            <person name="Murat C."/>
            <person name="Ohm R."/>
            <person name="Olson A."/>
            <person name="Spatafora J."/>
            <person name="Veneault-Fourrey C."/>
            <person name="Henrissat B."/>
            <person name="Grigoriev I."/>
            <person name="Martin F."/>
            <person name="Perotto S."/>
        </authorList>
    </citation>
    <scope>NUCLEOTIDE SEQUENCE [LARGE SCALE GENOMIC DNA]</scope>
    <source>
        <strain evidence="4 5">F</strain>
    </source>
</reference>
<dbReference type="PANTHER" id="PTHR33928">
    <property type="entry name" value="POLYGALACTURONASE QRT3"/>
    <property type="match status" value="1"/>
</dbReference>
<feature type="compositionally biased region" description="Low complexity" evidence="1">
    <location>
        <begin position="158"/>
        <end position="398"/>
    </location>
</feature>
<dbReference type="AlphaFoldDB" id="A0A2J6RGJ8"/>
<feature type="domain" description="Rhamnogalacturonase A/B/Epimerase-like pectate lyase" evidence="3">
    <location>
        <begin position="424"/>
        <end position="650"/>
    </location>
</feature>
<dbReference type="EMBL" id="KZ613949">
    <property type="protein sequence ID" value="PMD37619.1"/>
    <property type="molecule type" value="Genomic_DNA"/>
</dbReference>
<sequence>MLRPSLQSLFAVCAFFSVAFANALPNNGPVQYETVVVYQTITTCFLTSSVYTIPPPPTSTCTSTPGGAIISPPPPPPPPQSTSVPSQEYTTSTVYVTTVRTITSCATTVTNCPATESTYTYVVTDTISSYTTICPVTTTQTPSGPGSSSYPASPPPYSSSSPSVSKSYSQTYSHGSTGPSSSASGSSSSSVGTSSTPSGSSVSTVKPTSSSVAPYSSSSLTTLSSYGVVSSSSSVSPPYSTSSPSTSSSKSTVQSTSSTLSSSSSSPTYSASQTTSSTVSAPSSSSSPAVSSSSSTSSTLSSSSSSSSTSTTSSSTTSSSSSPTPSSSSASKSTSTMSSSSSPTPSSSSASKTTTTTSSSTSTTSSSSSKSSTSSTKSSTTSSSTSKTSSTSSSTPTPSACSYWMENIKHQGVAPYAGSGYQVFRNVKDPQWGAKGDGIHDDTAAIQLAISTGSNCPPDGTCGSSSTTPALVYFPPGTYVITSTIDLYYGSSLVGNPNCPPVLKANSTFNAPFLIDGDKYQSTGNLAYGATNTFWRQFRNFVIDITAVPANLAVTALHWPTAQATSVENVVFKMSAASGTQHGGILSEQGSGGFMGNLTFYGGIYGLDAANQQFTMRNFNFYNAVTAIKQDFNWGWVYKGISISNCQVGIQFGLDGNPSDANYNDTTVSSLTLIDSSIVNTPVGISLQVRNELASRPSEESLIIENLSISNVPTVVGEVAGPALLLGTTGSTTIAGWGRGNSYTATAHSRIQGNITPASRPGVLKTSTGAFYTRSKPQYETYQNTSFVSVRTAGAKGDGATDDTDAIIRAITSAQVSGSIVYFDAGYYVVSRTIYIPPGSKITGEGYPVILATGPVFANIDSPVPVIQVGKAGGEKGTVEWSNMIVSTKGSVPGAILIEWNLDATGLAPAGMWDVHSRIGGFVGSDLQLAQCPTGTFDSRNGNVTMTSANLPRQCIGAFMSMHVTKPATGLYMENVWLWVADHDVDDPSETQITIFAGRGLLVESTAGAIWMYGTAVEHHALYQYQLANTANIYMGEIQTETPYYQPNPNTAIPFPAVPSLNDPPVESDALGLRILGSKNILIYGAGLYSFFSNYYVHCSDAGNGEWCQSRIFSVEESTAITVYGLNTVGTQNMITVDGTNVASYVNNVGATEFIDTIAVFKQ</sequence>
<feature type="domain" description="Rhamnogalacturonase A/B/Epimerase-like pectate lyase" evidence="3">
    <location>
        <begin position="787"/>
        <end position="854"/>
    </location>
</feature>
<feature type="signal peptide" evidence="2">
    <location>
        <begin position="1"/>
        <end position="23"/>
    </location>
</feature>
<evidence type="ECO:0000259" key="3">
    <source>
        <dbReference type="Pfam" id="PF12708"/>
    </source>
</evidence>
<keyword evidence="4" id="KW-0378">Hydrolase</keyword>
<dbReference type="FunFam" id="2.160.20.10:FF:000023">
    <property type="entry name" value="Exo-beta-1,3-glucanase Exg0"/>
    <property type="match status" value="1"/>
</dbReference>
<evidence type="ECO:0000313" key="4">
    <source>
        <dbReference type="EMBL" id="PMD37619.1"/>
    </source>
</evidence>
<keyword evidence="5" id="KW-1185">Reference proteome</keyword>
<dbReference type="CDD" id="cd23668">
    <property type="entry name" value="GH55_beta13glucanase-like"/>
    <property type="match status" value="1"/>
</dbReference>